<evidence type="ECO:0000256" key="1">
    <source>
        <dbReference type="ARBA" id="ARBA00004370"/>
    </source>
</evidence>
<sequence>MTFSLRLFTSLALPVLAVVCAPAQSPAPGADSITVAISPVYDSVSAIHRFWFGESYRKLWAAPVKLKVFYLNREKGGLTIEQRGGGLQTRSLRLKDPGGQEWVLRTIQKYPERGLPPNLRATIAKDILQDQVVTAHPFSSLTVPPLAAALGIPHANPQIVYVPDDTALGEYRKDFANAVFLLEEREPVDADRTDNTDKTQRKLEEDNDVRVNQQIVLRARLLDMLLGDWDRHEEQWRWERVKEKKKVVYTPVPRDRDQVYYNTTGVFPWILSHQWLKSKFQGFHDNIRDINGFNINARYFDRYFLNALSEADWKEQIAYLQQTLTDSLIRYAIHLLPDTIYQLSGPRIIETLIARRQNLGKEALKYYAFISKNADIPATDKHELFNIVKQPDGLVAVDIYKIKKDGTREENIYSKTFAPAITREIRLYGMGGQDVFTVTGTDKSCIKIRLIGGDGRDSFYIAPGVRNKGRLFVYDRSDQPNVLPGRTQARIRTDTDSIVNSFNRKSFLFDRFGPLFSAQYNPDQGLLLRADMILEKQGFRKTPYAQQHQLMVSYFTGRKAFMLQYQADFKQLIGKNDLRVNVLSRGPQNLSNFFGLGNESVFVNDDDKEISYYRNRYDLINGDVRLYRKLGKRFTLNGGIAGQFYTARGANNEARFLKDYNTAHPEAQVFNDRVFAGLVAGIEADTRNHGFMPHRGLHWNAEITGMQQTNGMHETWGRATTDFSFYVPLAGDSTLVMANRIAGGTTFGNPTFFQMMAIGGAQVLRGFHTNRFIGKTAVYHNLEFRLKLFDFASYLLPGTVGLVAFNDIGRVWLPGETSARWHDGYGGGIYIVPAELFVIQASVGFSTEGALPYITAGFRF</sequence>
<dbReference type="Proteomes" id="UP000627292">
    <property type="component" value="Unassembled WGS sequence"/>
</dbReference>
<feature type="signal peptide" evidence="3">
    <location>
        <begin position="1"/>
        <end position="17"/>
    </location>
</feature>
<accession>A0A917IVV5</accession>
<organism evidence="5 6">
    <name type="scientific">Filimonas zeae</name>
    <dbReference type="NCBI Taxonomy" id="1737353"/>
    <lineage>
        <taxon>Bacteria</taxon>
        <taxon>Pseudomonadati</taxon>
        <taxon>Bacteroidota</taxon>
        <taxon>Chitinophagia</taxon>
        <taxon>Chitinophagales</taxon>
        <taxon>Chitinophagaceae</taxon>
        <taxon>Filimonas</taxon>
    </lineage>
</organism>
<dbReference type="GO" id="GO:0046819">
    <property type="term" value="P:protein secretion by the type V secretion system"/>
    <property type="evidence" value="ECO:0007669"/>
    <property type="project" value="TreeGrafter"/>
</dbReference>
<dbReference type="GO" id="GO:0008320">
    <property type="term" value="F:protein transmembrane transporter activity"/>
    <property type="evidence" value="ECO:0007669"/>
    <property type="project" value="TreeGrafter"/>
</dbReference>
<evidence type="ECO:0000313" key="5">
    <source>
        <dbReference type="EMBL" id="GGH66094.1"/>
    </source>
</evidence>
<dbReference type="Pfam" id="PF01103">
    <property type="entry name" value="Omp85"/>
    <property type="match status" value="1"/>
</dbReference>
<comment type="subcellular location">
    <subcellularLocation>
        <location evidence="1">Membrane</location>
    </subcellularLocation>
</comment>
<keyword evidence="6" id="KW-1185">Reference proteome</keyword>
<feature type="domain" description="Bacterial surface antigen (D15)" evidence="4">
    <location>
        <begin position="600"/>
        <end position="824"/>
    </location>
</feature>
<keyword evidence="3" id="KW-0732">Signal</keyword>
<gene>
    <name evidence="5" type="ORF">GCM10011379_19910</name>
</gene>
<comment type="caution">
    <text evidence="5">The sequence shown here is derived from an EMBL/GenBank/DDBJ whole genome shotgun (WGS) entry which is preliminary data.</text>
</comment>
<reference evidence="5" key="1">
    <citation type="journal article" date="2014" name="Int. J. Syst. Evol. Microbiol.">
        <title>Complete genome sequence of Corynebacterium casei LMG S-19264T (=DSM 44701T), isolated from a smear-ripened cheese.</title>
        <authorList>
            <consortium name="US DOE Joint Genome Institute (JGI-PGF)"/>
            <person name="Walter F."/>
            <person name="Albersmeier A."/>
            <person name="Kalinowski J."/>
            <person name="Ruckert C."/>
        </authorList>
    </citation>
    <scope>NUCLEOTIDE SEQUENCE</scope>
    <source>
        <strain evidence="5">CGMCC 1.15290</strain>
    </source>
</reference>
<dbReference type="Gene3D" id="2.40.160.50">
    <property type="entry name" value="membrane protein fhac: a member of the omp85/tpsb transporter family"/>
    <property type="match status" value="1"/>
</dbReference>
<dbReference type="EMBL" id="BMIB01000002">
    <property type="protein sequence ID" value="GGH66094.1"/>
    <property type="molecule type" value="Genomic_DNA"/>
</dbReference>
<dbReference type="GO" id="GO:0019867">
    <property type="term" value="C:outer membrane"/>
    <property type="evidence" value="ECO:0007669"/>
    <property type="project" value="InterPro"/>
</dbReference>
<dbReference type="InterPro" id="IPR051544">
    <property type="entry name" value="TPS_OM_transporter"/>
</dbReference>
<dbReference type="RefSeq" id="WP_188951882.1">
    <property type="nucleotide sequence ID" value="NZ_BMIB01000002.1"/>
</dbReference>
<proteinExistence type="predicted"/>
<protein>
    <recommendedName>
        <fullName evidence="4">Bacterial surface antigen (D15) domain-containing protein</fullName>
    </recommendedName>
</protein>
<dbReference type="GO" id="GO:0098046">
    <property type="term" value="C:type V protein secretion system complex"/>
    <property type="evidence" value="ECO:0007669"/>
    <property type="project" value="TreeGrafter"/>
</dbReference>
<dbReference type="PANTHER" id="PTHR34597:SF3">
    <property type="entry name" value="OUTER MEMBRANE TRANSPORTER CDIB"/>
    <property type="match status" value="1"/>
</dbReference>
<reference evidence="5" key="2">
    <citation type="submission" date="2020-09" db="EMBL/GenBank/DDBJ databases">
        <authorList>
            <person name="Sun Q."/>
            <person name="Zhou Y."/>
        </authorList>
    </citation>
    <scope>NUCLEOTIDE SEQUENCE</scope>
    <source>
        <strain evidence="5">CGMCC 1.15290</strain>
    </source>
</reference>
<evidence type="ECO:0000256" key="2">
    <source>
        <dbReference type="ARBA" id="ARBA00023136"/>
    </source>
</evidence>
<name>A0A917IVV5_9BACT</name>
<keyword evidence="2" id="KW-0472">Membrane</keyword>
<dbReference type="AlphaFoldDB" id="A0A917IVV5"/>
<dbReference type="InterPro" id="IPR000184">
    <property type="entry name" value="Bac_surfAg_D15"/>
</dbReference>
<evidence type="ECO:0000259" key="4">
    <source>
        <dbReference type="Pfam" id="PF01103"/>
    </source>
</evidence>
<evidence type="ECO:0000313" key="6">
    <source>
        <dbReference type="Proteomes" id="UP000627292"/>
    </source>
</evidence>
<dbReference type="PANTHER" id="PTHR34597">
    <property type="entry name" value="SLR1661 PROTEIN"/>
    <property type="match status" value="1"/>
</dbReference>
<feature type="chain" id="PRO_5037000273" description="Bacterial surface antigen (D15) domain-containing protein" evidence="3">
    <location>
        <begin position="18"/>
        <end position="860"/>
    </location>
</feature>
<evidence type="ECO:0000256" key="3">
    <source>
        <dbReference type="SAM" id="SignalP"/>
    </source>
</evidence>